<dbReference type="InterPro" id="IPR014131">
    <property type="entry name" value="Chlamydia_phage_Vp3"/>
</dbReference>
<sequence length="164" mass="18776">MAFRSVSNWRETATAKPTEAGEGVRRTYLWERDEKGEKVLRLDQTIDQQAEIDSYLEETKLENIIRRASIDPDIAARIKPDIGGGIQDFTQTPQTLAELQNIMLRAEQIWEEVPKEIKTKFDNDVDKFIASYGTVEWAKNLGIYEEKQENSKAAEPAEAKEAKE</sequence>
<protein>
    <submittedName>
        <fullName evidence="2">Scaffold protein</fullName>
    </submittedName>
</protein>
<reference evidence="2" key="1">
    <citation type="journal article" date="2021" name="Proc. Natl. Acad. Sci. U.S.A.">
        <title>A Catalog of Tens of Thousands of Viruses from Human Metagenomes Reveals Hidden Associations with Chronic Diseases.</title>
        <authorList>
            <person name="Tisza M.J."/>
            <person name="Buck C.B."/>
        </authorList>
    </citation>
    <scope>NUCLEOTIDE SEQUENCE</scope>
    <source>
        <strain evidence="2">Ctjwa4</strain>
    </source>
</reference>
<organism evidence="2">
    <name type="scientific">Microviridae sp. ctjwa4</name>
    <dbReference type="NCBI Taxonomy" id="2826743"/>
    <lineage>
        <taxon>Viruses</taxon>
        <taxon>Monodnaviria</taxon>
        <taxon>Sangervirae</taxon>
        <taxon>Phixviricota</taxon>
        <taxon>Malgrandaviricetes</taxon>
        <taxon>Petitvirales</taxon>
        <taxon>Microviridae</taxon>
    </lineage>
</organism>
<evidence type="ECO:0000313" key="2">
    <source>
        <dbReference type="EMBL" id="DAD84330.1"/>
    </source>
</evidence>
<accession>A0A8S5MQB7</accession>
<dbReference type="EMBL" id="BK014958">
    <property type="protein sequence ID" value="DAD84330.1"/>
    <property type="molecule type" value="Genomic_DNA"/>
</dbReference>
<proteinExistence type="predicted"/>
<dbReference type="Pfam" id="PF09675">
    <property type="entry name" value="Chlamy_scaf"/>
    <property type="match status" value="1"/>
</dbReference>
<name>A0A8S5MQB7_9VIRU</name>
<feature type="region of interest" description="Disordered" evidence="1">
    <location>
        <begin position="1"/>
        <end position="20"/>
    </location>
</feature>
<evidence type="ECO:0000256" key="1">
    <source>
        <dbReference type="SAM" id="MobiDB-lite"/>
    </source>
</evidence>
<feature type="compositionally biased region" description="Polar residues" evidence="1">
    <location>
        <begin position="1"/>
        <end position="11"/>
    </location>
</feature>